<dbReference type="SMART" id="SM00382">
    <property type="entry name" value="AAA"/>
    <property type="match status" value="1"/>
</dbReference>
<dbReference type="GO" id="GO:0016887">
    <property type="term" value="F:ATP hydrolysis activity"/>
    <property type="evidence" value="ECO:0007669"/>
    <property type="project" value="InterPro"/>
</dbReference>
<dbReference type="PANTHER" id="PTHR43394:SF1">
    <property type="entry name" value="ATP-BINDING CASSETTE SUB-FAMILY B MEMBER 10, MITOCHONDRIAL"/>
    <property type="match status" value="1"/>
</dbReference>
<dbReference type="AlphaFoldDB" id="A0A1I0M1U5"/>
<dbReference type="SUPFAM" id="SSF52540">
    <property type="entry name" value="P-loop containing nucleoside triphosphate hydrolases"/>
    <property type="match status" value="1"/>
</dbReference>
<gene>
    <name evidence="12" type="ORF">SAMN05216285_0254</name>
</gene>
<dbReference type="PANTHER" id="PTHR43394">
    <property type="entry name" value="ATP-DEPENDENT PERMEASE MDL1, MITOCHONDRIAL"/>
    <property type="match status" value="1"/>
</dbReference>
<dbReference type="InterPro" id="IPR036640">
    <property type="entry name" value="ABC1_TM_sf"/>
</dbReference>
<keyword evidence="2" id="KW-0813">Transport</keyword>
<keyword evidence="4 9" id="KW-0812">Transmembrane</keyword>
<feature type="transmembrane region" description="Helical" evidence="9">
    <location>
        <begin position="88"/>
        <end position="112"/>
    </location>
</feature>
<evidence type="ECO:0000256" key="4">
    <source>
        <dbReference type="ARBA" id="ARBA00022692"/>
    </source>
</evidence>
<accession>A0A1I0M1U5</accession>
<dbReference type="Pfam" id="PF00664">
    <property type="entry name" value="ABC_membrane"/>
    <property type="match status" value="1"/>
</dbReference>
<feature type="transmembrane region" description="Helical" evidence="9">
    <location>
        <begin position="29"/>
        <end position="56"/>
    </location>
</feature>
<evidence type="ECO:0000259" key="11">
    <source>
        <dbReference type="PROSITE" id="PS50929"/>
    </source>
</evidence>
<name>A0A1I0M1U5_9EURY</name>
<dbReference type="RefSeq" id="WP_049990314.1">
    <property type="nucleotide sequence ID" value="NZ_FOIS01000001.1"/>
</dbReference>
<dbReference type="PROSITE" id="PS00211">
    <property type="entry name" value="ABC_TRANSPORTER_1"/>
    <property type="match status" value="1"/>
</dbReference>
<dbReference type="InterPro" id="IPR011527">
    <property type="entry name" value="ABC1_TM_dom"/>
</dbReference>
<keyword evidence="3" id="KW-1003">Cell membrane</keyword>
<dbReference type="PROSITE" id="PS50893">
    <property type="entry name" value="ABC_TRANSPORTER_2"/>
    <property type="match status" value="1"/>
</dbReference>
<feature type="transmembrane region" description="Helical" evidence="9">
    <location>
        <begin position="277"/>
        <end position="297"/>
    </location>
</feature>
<evidence type="ECO:0000256" key="5">
    <source>
        <dbReference type="ARBA" id="ARBA00022741"/>
    </source>
</evidence>
<organism evidence="12 13">
    <name type="scientific">Natrinema salifodinae</name>
    <dbReference type="NCBI Taxonomy" id="1202768"/>
    <lineage>
        <taxon>Archaea</taxon>
        <taxon>Methanobacteriati</taxon>
        <taxon>Methanobacteriota</taxon>
        <taxon>Stenosarchaea group</taxon>
        <taxon>Halobacteria</taxon>
        <taxon>Halobacteriales</taxon>
        <taxon>Natrialbaceae</taxon>
        <taxon>Natrinema</taxon>
    </lineage>
</organism>
<dbReference type="STRING" id="1202768.SAMN05216285_0254"/>
<evidence type="ECO:0000313" key="13">
    <source>
        <dbReference type="Proteomes" id="UP000183275"/>
    </source>
</evidence>
<keyword evidence="13" id="KW-1185">Reference proteome</keyword>
<feature type="transmembrane region" description="Helical" evidence="9">
    <location>
        <begin position="174"/>
        <end position="205"/>
    </location>
</feature>
<evidence type="ECO:0000256" key="2">
    <source>
        <dbReference type="ARBA" id="ARBA00022448"/>
    </source>
</evidence>
<keyword evidence="7 9" id="KW-1133">Transmembrane helix</keyword>
<evidence type="ECO:0000256" key="1">
    <source>
        <dbReference type="ARBA" id="ARBA00004651"/>
    </source>
</evidence>
<keyword evidence="5" id="KW-0547">Nucleotide-binding</keyword>
<dbReference type="GO" id="GO:0015421">
    <property type="term" value="F:ABC-type oligopeptide transporter activity"/>
    <property type="evidence" value="ECO:0007669"/>
    <property type="project" value="TreeGrafter"/>
</dbReference>
<dbReference type="GO" id="GO:0005524">
    <property type="term" value="F:ATP binding"/>
    <property type="evidence" value="ECO:0007669"/>
    <property type="project" value="UniProtKB-KW"/>
</dbReference>
<dbReference type="InterPro" id="IPR027417">
    <property type="entry name" value="P-loop_NTPase"/>
</dbReference>
<dbReference type="InterPro" id="IPR003593">
    <property type="entry name" value="AAA+_ATPase"/>
</dbReference>
<keyword evidence="8 9" id="KW-0472">Membrane</keyword>
<dbReference type="EMBL" id="FOIS01000001">
    <property type="protein sequence ID" value="SEV81708.1"/>
    <property type="molecule type" value="Genomic_DNA"/>
</dbReference>
<dbReference type="GO" id="GO:0005886">
    <property type="term" value="C:plasma membrane"/>
    <property type="evidence" value="ECO:0007669"/>
    <property type="project" value="UniProtKB-SubCell"/>
</dbReference>
<protein>
    <submittedName>
        <fullName evidence="12">ATP-binding cassette, subfamily B, MsbA</fullName>
    </submittedName>
</protein>
<dbReference type="SUPFAM" id="SSF90123">
    <property type="entry name" value="ABC transporter transmembrane region"/>
    <property type="match status" value="1"/>
</dbReference>
<comment type="subcellular location">
    <subcellularLocation>
        <location evidence="1">Cell membrane</location>
        <topology evidence="1">Multi-pass membrane protein</topology>
    </subcellularLocation>
</comment>
<evidence type="ECO:0000256" key="6">
    <source>
        <dbReference type="ARBA" id="ARBA00022840"/>
    </source>
</evidence>
<dbReference type="FunFam" id="3.40.50.300:FF:000221">
    <property type="entry name" value="Multidrug ABC transporter ATP-binding protein"/>
    <property type="match status" value="1"/>
</dbReference>
<evidence type="ECO:0000256" key="9">
    <source>
        <dbReference type="SAM" id="Phobius"/>
    </source>
</evidence>
<evidence type="ECO:0000256" key="7">
    <source>
        <dbReference type="ARBA" id="ARBA00022989"/>
    </source>
</evidence>
<evidence type="ECO:0000256" key="8">
    <source>
        <dbReference type="ARBA" id="ARBA00023136"/>
    </source>
</evidence>
<dbReference type="PROSITE" id="PS50929">
    <property type="entry name" value="ABC_TM1F"/>
    <property type="match status" value="1"/>
</dbReference>
<dbReference type="InterPro" id="IPR017871">
    <property type="entry name" value="ABC_transporter-like_CS"/>
</dbReference>
<dbReference type="Gene3D" id="1.20.1560.10">
    <property type="entry name" value="ABC transporter type 1, transmembrane domain"/>
    <property type="match status" value="1"/>
</dbReference>
<proteinExistence type="predicted"/>
<dbReference type="InterPro" id="IPR039421">
    <property type="entry name" value="Type_1_exporter"/>
</dbReference>
<feature type="domain" description="ABC transporter" evidence="10">
    <location>
        <begin position="365"/>
        <end position="600"/>
    </location>
</feature>
<reference evidence="13" key="1">
    <citation type="submission" date="2016-10" db="EMBL/GenBank/DDBJ databases">
        <authorList>
            <person name="Varghese N."/>
        </authorList>
    </citation>
    <scope>NUCLEOTIDE SEQUENCE [LARGE SCALE GENOMIC DNA]</scope>
    <source>
        <strain evidence="13">CGMCC 1.12284</strain>
    </source>
</reference>
<dbReference type="Pfam" id="PF00005">
    <property type="entry name" value="ABC_tran"/>
    <property type="match status" value="1"/>
</dbReference>
<dbReference type="Gene3D" id="3.40.50.300">
    <property type="entry name" value="P-loop containing nucleotide triphosphate hydrolases"/>
    <property type="match status" value="1"/>
</dbReference>
<dbReference type="OrthoDB" id="121502at2157"/>
<evidence type="ECO:0000259" key="10">
    <source>
        <dbReference type="PROSITE" id="PS50893"/>
    </source>
</evidence>
<keyword evidence="6 12" id="KW-0067">ATP-binding</keyword>
<feature type="domain" description="ABC transmembrane type-1" evidence="11">
    <location>
        <begin position="33"/>
        <end position="314"/>
    </location>
</feature>
<dbReference type="Proteomes" id="UP000183275">
    <property type="component" value="Unassembled WGS sequence"/>
</dbReference>
<evidence type="ECO:0000313" key="12">
    <source>
        <dbReference type="EMBL" id="SEV81708.1"/>
    </source>
</evidence>
<dbReference type="InterPro" id="IPR003439">
    <property type="entry name" value="ABC_transporter-like_ATP-bd"/>
</dbReference>
<evidence type="ECO:0000256" key="3">
    <source>
        <dbReference type="ARBA" id="ARBA00022475"/>
    </source>
</evidence>
<sequence length="603" mass="67585">MPDTDNINVDLTWREKVQALYRVAQFQPVFATGVVVLSVIAAIFEGFGLSFIMPIIEVAQSNASAEEADGLLTVFLTVYETLGIPFTLGYLVAGVAAVMIVRYTVSFLVSWFRAAIETKYVRHLQEEAFDNALEARVGYFDKEGSDDILNAIVTQAEYAGRVIRYTLHTIEQGLLASIYFIIALYISPLLTLITAVFLGSVTLFFRYVLETGYSLGDQVADAKEEIQSNAQAGTQGIRDVKLFGMIDELRSGFVEGIEKFERYRIKLQRNESGISNAYQLATAVSVFVLIYLALTFASMRIGELGIFLFAMFQLGPKVSALNKHAYRVEGELPHLVRTQKFIDELERNREPNEPSKEVPISVDTIEFDDVSFNYDTADETVLCDISFSFDRGDFIAFVGTSGAGKSTIVSLLTRMYDPDSGQIRADGIPIDEFDIYDWRSRVSIIRQDPHIFNDTLRRNITIGNRNESQEKIKKVCEIAQVTEFLNELPDGYDTILGDQGVKLSGGQRQRIAIARALLKDADLLVLDEATSDLDTSLEKRVHEGIEEMDRDYTMLVIAHRLSTITNADQIYTMDKGEILKSGTHENLLSEQGKYSHLYSLQSN</sequence>